<dbReference type="PANTHER" id="PTHR31462">
    <property type="entry name" value="ENDOSOMAL/LYSOSOMAL POTASSIUM CHANNEL TMEM175"/>
    <property type="match status" value="1"/>
</dbReference>
<dbReference type="EMBL" id="CP087164">
    <property type="protein sequence ID" value="UGS35156.1"/>
    <property type="molecule type" value="Genomic_DNA"/>
</dbReference>
<dbReference type="InterPro" id="IPR010617">
    <property type="entry name" value="TMEM175-like"/>
</dbReference>
<evidence type="ECO:0000313" key="14">
    <source>
        <dbReference type="EMBL" id="UGS35156.1"/>
    </source>
</evidence>
<evidence type="ECO:0000256" key="3">
    <source>
        <dbReference type="ARBA" id="ARBA00022448"/>
    </source>
</evidence>
<keyword evidence="8 13" id="KW-1133">Transmembrane helix</keyword>
<feature type="transmembrane region" description="Helical" evidence="13">
    <location>
        <begin position="137"/>
        <end position="159"/>
    </location>
</feature>
<comment type="catalytic activity">
    <reaction evidence="12">
        <text>K(+)(in) = K(+)(out)</text>
        <dbReference type="Rhea" id="RHEA:29463"/>
        <dbReference type="ChEBI" id="CHEBI:29103"/>
    </reaction>
</comment>
<dbReference type="KEGG" id="sbae:DSM104329_01541"/>
<keyword evidence="6" id="KW-0631">Potassium channel</keyword>
<dbReference type="Pfam" id="PF06736">
    <property type="entry name" value="TMEM175"/>
    <property type="match status" value="1"/>
</dbReference>
<evidence type="ECO:0000313" key="15">
    <source>
        <dbReference type="Proteomes" id="UP001162834"/>
    </source>
</evidence>
<keyword evidence="3" id="KW-0813">Transport</keyword>
<dbReference type="Proteomes" id="UP001162834">
    <property type="component" value="Chromosome"/>
</dbReference>
<evidence type="ECO:0000256" key="8">
    <source>
        <dbReference type="ARBA" id="ARBA00022989"/>
    </source>
</evidence>
<organism evidence="14 15">
    <name type="scientific">Capillimicrobium parvum</name>
    <dbReference type="NCBI Taxonomy" id="2884022"/>
    <lineage>
        <taxon>Bacteria</taxon>
        <taxon>Bacillati</taxon>
        <taxon>Actinomycetota</taxon>
        <taxon>Thermoleophilia</taxon>
        <taxon>Solirubrobacterales</taxon>
        <taxon>Capillimicrobiaceae</taxon>
        <taxon>Capillimicrobium</taxon>
    </lineage>
</organism>
<gene>
    <name evidence="14" type="ORF">DSM104329_01541</name>
</gene>
<keyword evidence="4" id="KW-0633">Potassium transport</keyword>
<feature type="transmembrane region" description="Helical" evidence="13">
    <location>
        <begin position="179"/>
        <end position="201"/>
    </location>
</feature>
<evidence type="ECO:0000256" key="9">
    <source>
        <dbReference type="ARBA" id="ARBA00023065"/>
    </source>
</evidence>
<dbReference type="AlphaFoldDB" id="A0A9E6XVG2"/>
<evidence type="ECO:0000256" key="2">
    <source>
        <dbReference type="ARBA" id="ARBA00006920"/>
    </source>
</evidence>
<keyword evidence="7" id="KW-0630">Potassium</keyword>
<comment type="similarity">
    <text evidence="2">Belongs to the TMEM175 family.</text>
</comment>
<sequence length="232" mass="26212">MLGARAPAIASHDVSIRPSQFDREEREVEFSRALAFSDGVFAFAITLLVTTLDVPSLSGGDLNHQLWEALSDIWPRLGTFFLSFAVIGLLWLRHHRLFSRVRQLDTMALVLNLAALAFIVLMPFSTEILGRYGQTPVAVTVYALNITFEAVAFIVMWWYCVRRDMLGETLTPSQRRYELVLRMVIPTVFLVSIPLAFFVSTNLAKDTWFLAFVGQWLVARVMVREGDLPAQG</sequence>
<feature type="transmembrane region" description="Helical" evidence="13">
    <location>
        <begin position="33"/>
        <end position="53"/>
    </location>
</feature>
<dbReference type="GO" id="GO:0005267">
    <property type="term" value="F:potassium channel activity"/>
    <property type="evidence" value="ECO:0007669"/>
    <property type="project" value="UniProtKB-KW"/>
</dbReference>
<evidence type="ECO:0000256" key="6">
    <source>
        <dbReference type="ARBA" id="ARBA00022826"/>
    </source>
</evidence>
<protein>
    <recommendedName>
        <fullName evidence="16">DUF1211 domain-containing protein</fullName>
    </recommendedName>
</protein>
<evidence type="ECO:0000256" key="12">
    <source>
        <dbReference type="ARBA" id="ARBA00034430"/>
    </source>
</evidence>
<evidence type="ECO:0000256" key="13">
    <source>
        <dbReference type="SAM" id="Phobius"/>
    </source>
</evidence>
<evidence type="ECO:0000256" key="10">
    <source>
        <dbReference type="ARBA" id="ARBA00023136"/>
    </source>
</evidence>
<feature type="transmembrane region" description="Helical" evidence="13">
    <location>
        <begin position="73"/>
        <end position="92"/>
    </location>
</feature>
<comment type="subcellular location">
    <subcellularLocation>
        <location evidence="1">Membrane</location>
        <topology evidence="1">Multi-pass membrane protein</topology>
    </subcellularLocation>
</comment>
<keyword evidence="10 13" id="KW-0472">Membrane</keyword>
<dbReference type="GO" id="GO:0015252">
    <property type="term" value="F:proton channel activity"/>
    <property type="evidence" value="ECO:0007669"/>
    <property type="project" value="InterPro"/>
</dbReference>
<keyword evidence="9" id="KW-0406">Ion transport</keyword>
<evidence type="ECO:0000256" key="5">
    <source>
        <dbReference type="ARBA" id="ARBA00022692"/>
    </source>
</evidence>
<dbReference type="PANTHER" id="PTHR31462:SF5">
    <property type="entry name" value="ENDOSOMAL_LYSOSOMAL PROTON CHANNEL TMEM175"/>
    <property type="match status" value="1"/>
</dbReference>
<evidence type="ECO:0008006" key="16">
    <source>
        <dbReference type="Google" id="ProtNLM"/>
    </source>
</evidence>
<reference evidence="14" key="1">
    <citation type="journal article" date="2022" name="Int. J. Syst. Evol. Microbiol.">
        <title>Pseudomonas aegrilactucae sp. nov. and Pseudomonas morbosilactucae sp. nov., pathogens causing bacterial rot of lettuce in Japan.</title>
        <authorList>
            <person name="Sawada H."/>
            <person name="Fujikawa T."/>
            <person name="Satou M."/>
        </authorList>
    </citation>
    <scope>NUCLEOTIDE SEQUENCE</scope>
    <source>
        <strain evidence="14">0166_1</strain>
    </source>
</reference>
<evidence type="ECO:0000256" key="1">
    <source>
        <dbReference type="ARBA" id="ARBA00004141"/>
    </source>
</evidence>
<proteinExistence type="inferred from homology"/>
<evidence type="ECO:0000256" key="4">
    <source>
        <dbReference type="ARBA" id="ARBA00022538"/>
    </source>
</evidence>
<keyword evidence="5 13" id="KW-0812">Transmembrane</keyword>
<name>A0A9E6XVG2_9ACTN</name>
<evidence type="ECO:0000256" key="11">
    <source>
        <dbReference type="ARBA" id="ARBA00023303"/>
    </source>
</evidence>
<accession>A0A9E6XVG2</accession>
<keyword evidence="11" id="KW-0407">Ion channel</keyword>
<keyword evidence="15" id="KW-1185">Reference proteome</keyword>
<evidence type="ECO:0000256" key="7">
    <source>
        <dbReference type="ARBA" id="ARBA00022958"/>
    </source>
</evidence>
<feature type="transmembrane region" description="Helical" evidence="13">
    <location>
        <begin position="104"/>
        <end position="125"/>
    </location>
</feature>
<dbReference type="GO" id="GO:0016020">
    <property type="term" value="C:membrane"/>
    <property type="evidence" value="ECO:0007669"/>
    <property type="project" value="UniProtKB-SubCell"/>
</dbReference>